<reference evidence="6 7" key="1">
    <citation type="submission" date="2023-03" db="EMBL/GenBank/DDBJ databases">
        <title>Genome insight into feeding habits of ladybird beetles.</title>
        <authorList>
            <person name="Li H.-S."/>
            <person name="Huang Y.-H."/>
            <person name="Pang H."/>
        </authorList>
    </citation>
    <scope>NUCLEOTIDE SEQUENCE [LARGE SCALE GENOMIC DNA]</scope>
    <source>
        <strain evidence="6">SYSU_2023b</strain>
        <tissue evidence="6">Whole body</tissue>
    </source>
</reference>
<evidence type="ECO:0000259" key="5">
    <source>
        <dbReference type="PROSITE" id="PS51081"/>
    </source>
</evidence>
<protein>
    <recommendedName>
        <fullName evidence="5">SIAH-type domain-containing protein</fullName>
    </recommendedName>
</protein>
<evidence type="ECO:0000313" key="7">
    <source>
        <dbReference type="Proteomes" id="UP001431783"/>
    </source>
</evidence>
<evidence type="ECO:0000256" key="2">
    <source>
        <dbReference type="ARBA" id="ARBA00022771"/>
    </source>
</evidence>
<evidence type="ECO:0000256" key="3">
    <source>
        <dbReference type="ARBA" id="ARBA00022833"/>
    </source>
</evidence>
<keyword evidence="1" id="KW-0479">Metal-binding</keyword>
<keyword evidence="7" id="KW-1185">Reference proteome</keyword>
<dbReference type="Pfam" id="PF21361">
    <property type="entry name" value="Sina_ZnF"/>
    <property type="match status" value="1"/>
</dbReference>
<keyword evidence="2 4" id="KW-0863">Zinc-finger</keyword>
<dbReference type="InterPro" id="IPR013083">
    <property type="entry name" value="Znf_RING/FYVE/PHD"/>
</dbReference>
<gene>
    <name evidence="6" type="ORF">WA026_021695</name>
</gene>
<evidence type="ECO:0000256" key="1">
    <source>
        <dbReference type="ARBA" id="ARBA00022723"/>
    </source>
</evidence>
<name>A0AAW1UCQ5_9CUCU</name>
<accession>A0AAW1UCQ5</accession>
<evidence type="ECO:0000256" key="4">
    <source>
        <dbReference type="PROSITE-ProRule" id="PRU00455"/>
    </source>
</evidence>
<sequence length="263" mass="30862">MLLTEYSKTVILFCFIFDKESDSICVMAATDRNQKAKGLEYELKMSDEEKKSMSFSEYFVLNCLYIGADVKKFGFKIKMSLFQQFPELHYISIKMGSRKIKSIVELSYVSSFSKCKRCERCITPPAHLFFDMRRNEYVQMCSDCLATWHWGINDNHETYNFMSLYNKFLCKNSSDGCNYTYSYSAAKTHQNICPLNIILCALCEWQGRRDSLNTHINEKHEISDIHDRYDLCTSTKLFKFDDQFLSCSVVMRHIADEKLSSRF</sequence>
<dbReference type="GO" id="GO:0008270">
    <property type="term" value="F:zinc ion binding"/>
    <property type="evidence" value="ECO:0007669"/>
    <property type="project" value="UniProtKB-KW"/>
</dbReference>
<dbReference type="AlphaFoldDB" id="A0AAW1UCQ5"/>
<feature type="domain" description="SIAH-type" evidence="5">
    <location>
        <begin position="165"/>
        <end position="221"/>
    </location>
</feature>
<dbReference type="Proteomes" id="UP001431783">
    <property type="component" value="Unassembled WGS sequence"/>
</dbReference>
<comment type="caution">
    <text evidence="6">The sequence shown here is derived from an EMBL/GenBank/DDBJ whole genome shotgun (WGS) entry which is preliminary data.</text>
</comment>
<dbReference type="SUPFAM" id="SSF49599">
    <property type="entry name" value="TRAF domain-like"/>
    <property type="match status" value="1"/>
</dbReference>
<proteinExistence type="predicted"/>
<dbReference type="EMBL" id="JARQZJ010000047">
    <property type="protein sequence ID" value="KAK9878388.1"/>
    <property type="molecule type" value="Genomic_DNA"/>
</dbReference>
<dbReference type="PROSITE" id="PS51081">
    <property type="entry name" value="ZF_SIAH"/>
    <property type="match status" value="1"/>
</dbReference>
<organism evidence="6 7">
    <name type="scientific">Henosepilachna vigintioctopunctata</name>
    <dbReference type="NCBI Taxonomy" id="420089"/>
    <lineage>
        <taxon>Eukaryota</taxon>
        <taxon>Metazoa</taxon>
        <taxon>Ecdysozoa</taxon>
        <taxon>Arthropoda</taxon>
        <taxon>Hexapoda</taxon>
        <taxon>Insecta</taxon>
        <taxon>Pterygota</taxon>
        <taxon>Neoptera</taxon>
        <taxon>Endopterygota</taxon>
        <taxon>Coleoptera</taxon>
        <taxon>Polyphaga</taxon>
        <taxon>Cucujiformia</taxon>
        <taxon>Coccinelloidea</taxon>
        <taxon>Coccinellidae</taxon>
        <taxon>Epilachninae</taxon>
        <taxon>Epilachnini</taxon>
        <taxon>Henosepilachna</taxon>
    </lineage>
</organism>
<dbReference type="InterPro" id="IPR013010">
    <property type="entry name" value="Znf_SIAH"/>
</dbReference>
<dbReference type="Gene3D" id="3.30.40.10">
    <property type="entry name" value="Zinc/RING finger domain, C3HC4 (zinc finger)"/>
    <property type="match status" value="1"/>
</dbReference>
<keyword evidence="3" id="KW-0862">Zinc</keyword>
<evidence type="ECO:0000313" key="6">
    <source>
        <dbReference type="EMBL" id="KAK9878388.1"/>
    </source>
</evidence>